<dbReference type="Proteomes" id="UP000230423">
    <property type="component" value="Unassembled WGS sequence"/>
</dbReference>
<dbReference type="EMBL" id="KZ377195">
    <property type="protein sequence ID" value="PIO56406.1"/>
    <property type="molecule type" value="Genomic_DNA"/>
</dbReference>
<name>A0A2G9TEK8_TELCI</name>
<reference evidence="1 2" key="1">
    <citation type="submission" date="2015-09" db="EMBL/GenBank/DDBJ databases">
        <title>Draft genome of the parasitic nematode Teladorsagia circumcincta isolate WARC Sus (inbred).</title>
        <authorList>
            <person name="Mitreva M."/>
        </authorList>
    </citation>
    <scope>NUCLEOTIDE SEQUENCE [LARGE SCALE GENOMIC DNA]</scope>
    <source>
        <strain evidence="1 2">S</strain>
    </source>
</reference>
<keyword evidence="2" id="KW-1185">Reference proteome</keyword>
<dbReference type="OrthoDB" id="10253869at2759"/>
<evidence type="ECO:0000313" key="2">
    <source>
        <dbReference type="Proteomes" id="UP000230423"/>
    </source>
</evidence>
<feature type="non-terminal residue" evidence="1">
    <location>
        <position position="75"/>
    </location>
</feature>
<sequence length="75" mass="8462">RLAPYKRLRGGVQFVDQIPRTSTGSLDHGNEVRGWERVNFNNYPDVEGGGGEKKSYFRNGEEAMAGPIWKPFPSH</sequence>
<proteinExistence type="predicted"/>
<dbReference type="AlphaFoldDB" id="A0A2G9TEK8"/>
<accession>A0A2G9TEK8</accession>
<gene>
    <name evidence="1" type="ORF">TELCIR_22195</name>
</gene>
<protein>
    <submittedName>
        <fullName evidence="1">Uncharacterized protein</fullName>
    </submittedName>
</protein>
<organism evidence="1 2">
    <name type="scientific">Teladorsagia circumcincta</name>
    <name type="common">Brown stomach worm</name>
    <name type="synonym">Ostertagia circumcincta</name>
    <dbReference type="NCBI Taxonomy" id="45464"/>
    <lineage>
        <taxon>Eukaryota</taxon>
        <taxon>Metazoa</taxon>
        <taxon>Ecdysozoa</taxon>
        <taxon>Nematoda</taxon>
        <taxon>Chromadorea</taxon>
        <taxon>Rhabditida</taxon>
        <taxon>Rhabditina</taxon>
        <taxon>Rhabditomorpha</taxon>
        <taxon>Strongyloidea</taxon>
        <taxon>Trichostrongylidae</taxon>
        <taxon>Teladorsagia</taxon>
    </lineage>
</organism>
<feature type="non-terminal residue" evidence="1">
    <location>
        <position position="1"/>
    </location>
</feature>
<evidence type="ECO:0000313" key="1">
    <source>
        <dbReference type="EMBL" id="PIO56406.1"/>
    </source>
</evidence>